<dbReference type="AlphaFoldDB" id="A0A3Q7EWW1"/>
<dbReference type="EnsemblPlants" id="Solyc02g010680.1.1">
    <property type="protein sequence ID" value="Solyc02g010680.1.1.1"/>
    <property type="gene ID" value="Solyc02g010680.1"/>
</dbReference>
<keyword evidence="1" id="KW-1133">Transmembrane helix</keyword>
<keyword evidence="1" id="KW-0812">Transmembrane</keyword>
<dbReference type="PaxDb" id="4081-Solyc02g010680.1.1"/>
<feature type="transmembrane region" description="Helical" evidence="1">
    <location>
        <begin position="20"/>
        <end position="38"/>
    </location>
</feature>
<organism evidence="2">
    <name type="scientific">Solanum lycopersicum</name>
    <name type="common">Tomato</name>
    <name type="synonym">Lycopersicon esculentum</name>
    <dbReference type="NCBI Taxonomy" id="4081"/>
    <lineage>
        <taxon>Eukaryota</taxon>
        <taxon>Viridiplantae</taxon>
        <taxon>Streptophyta</taxon>
        <taxon>Embryophyta</taxon>
        <taxon>Tracheophyta</taxon>
        <taxon>Spermatophyta</taxon>
        <taxon>Magnoliopsida</taxon>
        <taxon>eudicotyledons</taxon>
        <taxon>Gunneridae</taxon>
        <taxon>Pentapetalae</taxon>
        <taxon>asterids</taxon>
        <taxon>lamiids</taxon>
        <taxon>Solanales</taxon>
        <taxon>Solanaceae</taxon>
        <taxon>Solanoideae</taxon>
        <taxon>Solaneae</taxon>
        <taxon>Solanum</taxon>
        <taxon>Solanum subgen. Lycopersicon</taxon>
    </lineage>
</organism>
<evidence type="ECO:0000256" key="1">
    <source>
        <dbReference type="SAM" id="Phobius"/>
    </source>
</evidence>
<proteinExistence type="predicted"/>
<protein>
    <submittedName>
        <fullName evidence="2">Uncharacterized protein</fullName>
    </submittedName>
</protein>
<dbReference type="InParanoid" id="A0A3Q7EWW1"/>
<name>A0A3Q7EWW1_SOLLC</name>
<keyword evidence="3" id="KW-1185">Reference proteome</keyword>
<evidence type="ECO:0000313" key="2">
    <source>
        <dbReference type="EnsemblPlants" id="Solyc02g010680.1.1.1"/>
    </source>
</evidence>
<reference evidence="2" key="2">
    <citation type="submission" date="2019-01" db="UniProtKB">
        <authorList>
            <consortium name="EnsemblPlants"/>
        </authorList>
    </citation>
    <scope>IDENTIFICATION</scope>
    <source>
        <strain evidence="2">cv. Heinz 1706</strain>
    </source>
</reference>
<reference evidence="2" key="1">
    <citation type="journal article" date="2012" name="Nature">
        <title>The tomato genome sequence provides insights into fleshy fruit evolution.</title>
        <authorList>
            <consortium name="Tomato Genome Consortium"/>
        </authorList>
    </citation>
    <scope>NUCLEOTIDE SEQUENCE [LARGE SCALE GENOMIC DNA]</scope>
    <source>
        <strain evidence="2">cv. Heinz 1706</strain>
    </source>
</reference>
<dbReference type="Gramene" id="Solyc02g010680.1.1">
    <property type="protein sequence ID" value="Solyc02g010680.1.1.1"/>
    <property type="gene ID" value="Solyc02g010680.1"/>
</dbReference>
<dbReference type="Proteomes" id="UP000004994">
    <property type="component" value="Chromosome 2"/>
</dbReference>
<accession>A0A3Q7EWW1</accession>
<evidence type="ECO:0000313" key="3">
    <source>
        <dbReference type="Proteomes" id="UP000004994"/>
    </source>
</evidence>
<sequence>MESQGILIRADLSQVETVSFYSLISMVEVALPLIIVTVKISRMIKTLKFVSVFFAFHQIVLQVIC</sequence>
<keyword evidence="1" id="KW-0472">Membrane</keyword>